<dbReference type="PANTHER" id="PTHR24198">
    <property type="entry name" value="ANKYRIN REPEAT AND PROTEIN KINASE DOMAIN-CONTAINING PROTEIN"/>
    <property type="match status" value="1"/>
</dbReference>
<evidence type="ECO:0000256" key="2">
    <source>
        <dbReference type="ARBA" id="ARBA00023043"/>
    </source>
</evidence>
<keyword evidence="1" id="KW-0677">Repeat</keyword>
<dbReference type="EMBL" id="OZ019907">
    <property type="protein sequence ID" value="CAK9205346.1"/>
    <property type="molecule type" value="Genomic_DNA"/>
</dbReference>
<dbReference type="InterPro" id="IPR002110">
    <property type="entry name" value="Ankyrin_rpt"/>
</dbReference>
<dbReference type="InterPro" id="IPR011009">
    <property type="entry name" value="Kinase-like_dom_sf"/>
</dbReference>
<evidence type="ECO:0000256" key="1">
    <source>
        <dbReference type="ARBA" id="ARBA00022737"/>
    </source>
</evidence>
<protein>
    <recommendedName>
        <fullName evidence="4">Protein kinase domain-containing protein</fullName>
    </recommendedName>
</protein>
<dbReference type="Proteomes" id="UP001497512">
    <property type="component" value="Chromosome 15"/>
</dbReference>
<dbReference type="Gene3D" id="1.25.40.20">
    <property type="entry name" value="Ankyrin repeat-containing domain"/>
    <property type="match status" value="5"/>
</dbReference>
<dbReference type="Pfam" id="PF00069">
    <property type="entry name" value="Pkinase"/>
    <property type="match status" value="1"/>
</dbReference>
<feature type="repeat" description="ANK" evidence="3">
    <location>
        <begin position="359"/>
        <end position="381"/>
    </location>
</feature>
<gene>
    <name evidence="5" type="ORF">CSSPTR1EN2_LOCUS7802</name>
</gene>
<dbReference type="InterPro" id="IPR008271">
    <property type="entry name" value="Ser/Thr_kinase_AS"/>
</dbReference>
<proteinExistence type="predicted"/>
<dbReference type="InterPro" id="IPR036770">
    <property type="entry name" value="Ankyrin_rpt-contain_sf"/>
</dbReference>
<dbReference type="Gene3D" id="1.10.510.10">
    <property type="entry name" value="Transferase(Phosphotransferase) domain 1"/>
    <property type="match status" value="1"/>
</dbReference>
<dbReference type="PROSITE" id="PS00108">
    <property type="entry name" value="PROTEIN_KINASE_ST"/>
    <property type="match status" value="1"/>
</dbReference>
<keyword evidence="2 3" id="KW-0040">ANK repeat</keyword>
<feature type="repeat" description="ANK" evidence="3">
    <location>
        <begin position="431"/>
        <end position="463"/>
    </location>
</feature>
<dbReference type="SMART" id="SM00248">
    <property type="entry name" value="ANK"/>
    <property type="match status" value="12"/>
</dbReference>
<dbReference type="Pfam" id="PF00023">
    <property type="entry name" value="Ank"/>
    <property type="match status" value="1"/>
</dbReference>
<dbReference type="Pfam" id="PF12796">
    <property type="entry name" value="Ank_2"/>
    <property type="match status" value="4"/>
</dbReference>
<dbReference type="PANTHER" id="PTHR24198:SF165">
    <property type="entry name" value="ANKYRIN REPEAT-CONTAINING PROTEIN-RELATED"/>
    <property type="match status" value="1"/>
</dbReference>
<dbReference type="PROSITE" id="PS50088">
    <property type="entry name" value="ANK_REPEAT"/>
    <property type="match status" value="3"/>
</dbReference>
<dbReference type="PROSITE" id="PS50297">
    <property type="entry name" value="ANK_REP_REGION"/>
    <property type="match status" value="3"/>
</dbReference>
<evidence type="ECO:0000259" key="4">
    <source>
        <dbReference type="PROSITE" id="PS50011"/>
    </source>
</evidence>
<dbReference type="SUPFAM" id="SSF48403">
    <property type="entry name" value="Ankyrin repeat"/>
    <property type="match status" value="2"/>
</dbReference>
<evidence type="ECO:0000256" key="3">
    <source>
        <dbReference type="PROSITE-ProRule" id="PRU00023"/>
    </source>
</evidence>
<evidence type="ECO:0000313" key="6">
    <source>
        <dbReference type="Proteomes" id="UP001497512"/>
    </source>
</evidence>
<dbReference type="PRINTS" id="PR01415">
    <property type="entry name" value="ANKYRIN"/>
</dbReference>
<feature type="repeat" description="ANK" evidence="3">
    <location>
        <begin position="280"/>
        <end position="312"/>
    </location>
</feature>
<organism evidence="5 6">
    <name type="scientific">Sphagnum troendelagicum</name>
    <dbReference type="NCBI Taxonomy" id="128251"/>
    <lineage>
        <taxon>Eukaryota</taxon>
        <taxon>Viridiplantae</taxon>
        <taxon>Streptophyta</taxon>
        <taxon>Embryophyta</taxon>
        <taxon>Bryophyta</taxon>
        <taxon>Sphagnophytina</taxon>
        <taxon>Sphagnopsida</taxon>
        <taxon>Sphagnales</taxon>
        <taxon>Sphagnaceae</taxon>
        <taxon>Sphagnum</taxon>
    </lineage>
</organism>
<reference evidence="5" key="1">
    <citation type="submission" date="2024-02" db="EMBL/GenBank/DDBJ databases">
        <authorList>
            <consortium name="ELIXIR-Norway"/>
            <consortium name="Elixir Norway"/>
        </authorList>
    </citation>
    <scope>NUCLEOTIDE SEQUENCE</scope>
</reference>
<dbReference type="PROSITE" id="PS50011">
    <property type="entry name" value="PROTEIN_KINASE_DOM"/>
    <property type="match status" value="1"/>
</dbReference>
<dbReference type="InterPro" id="IPR000719">
    <property type="entry name" value="Prot_kinase_dom"/>
</dbReference>
<dbReference type="SMART" id="SM00220">
    <property type="entry name" value="S_TKc"/>
    <property type="match status" value="1"/>
</dbReference>
<feature type="domain" description="Protein kinase" evidence="4">
    <location>
        <begin position="504"/>
        <end position="815"/>
    </location>
</feature>
<evidence type="ECO:0000313" key="5">
    <source>
        <dbReference type="EMBL" id="CAK9205346.1"/>
    </source>
</evidence>
<name>A0ABP0TY23_9BRYO</name>
<sequence>MIVTMPPPGAASLLAAAKEGDLDTVQKVLQQQPPIDVNEANEKTHFTALHEAARAGQILVVQSLLKQPGINVNLHVYKTALCAAAQSGHVAIVKLLLDLPEIDVNAGYGGTHSADYWVALTYSPLHAATSWNRVEIVKLLLEHPKIDVNAKKSFRELTPLHVALWKPAGNYSRPFKSNRVSRSRFHAESRREVVLALLAHKDLNANLENCSRNTPLHYMVFFDVEISLVELLLRRPEVDVNARGEGTMTPLHHAASKGNLAMIRVFLKHPRIIVDFPDMHRSTPLFAAAEKGMAEAAELLLQKGADIHATSSKVSRTASKGTYRNTPLYCAAEGGHKQVVELLLKQPGIESELAPANKNWSTPLHAAAFWGHNHVVKLLLESPEVQASLAATGSRVKTTTALHLACKHGYRETVSSLLSFKQVRVNVEDNKSLTPLHLAVQKGHTKIVRLLLENGADVDCKSIHMAARLGNEAGLTIASLLAERNREALLQQVEAEKDPSLREFLEKVRLAEDPMGQFTVALKHLKEEGRNCVVFAEHSPSKSPVVIKYYQHEGDRQHNIDLLQDLKKGGIELKHVTSLFTYESTPYFTWETRNQMCPYALVLASEAGAGTEPRTLRNLMDRGVLRHQHNAKRQVFELVAGAVLELHRTDIAHGDLKPENLLVYSIHGHLECKVIDLDNTRRKNTEWRRGGTIVYYSPELAEEHRLPDHAGQVQATLEGDRWAIGAILYELVTGQKLVCTLLEKAEGENYEASDADKALEKLVGVKQEVLDDLCNMIRDGGSDYYKQAGELLQKVLKKDKIWRWSIDKMLESSFVKGGATVTSKLQLMDLVKNVNNCSDKLSEATKAIKELHGHISAQWQDLGERLKGLPLELPDKLVEKVISRMDGLSNLIKNVGLCPHPRCFIVLPSNLDDKELMDMNENTREEKLLDIQNFLEDVAKSVENGKPDSLLAYIGNKIGNRFHKTVYIALVCEECWKPQLPPYRVRVKKDEASKLVQALKISVRLCQLVNLAAGIVNCLYPMVPQRLAPDQLVNYLDRIRAIHDNGSDVVHFPPINNAIGSSYGDMRKLSDADARSLSEFLKLVDNTRNWGGLEPKVESGKGDIKWVCQKCIQISTAYNSLK</sequence>
<keyword evidence="6" id="KW-1185">Reference proteome</keyword>
<dbReference type="SUPFAM" id="SSF56112">
    <property type="entry name" value="Protein kinase-like (PK-like)"/>
    <property type="match status" value="1"/>
</dbReference>
<accession>A0ABP0TY23</accession>